<accession>A0ABN2UIH8</accession>
<protein>
    <recommendedName>
        <fullName evidence="4">PQQ-like domain-containing protein</fullName>
    </recommendedName>
</protein>
<comment type="caution">
    <text evidence="2">The sequence shown here is derived from an EMBL/GenBank/DDBJ whole genome shotgun (WGS) entry which is preliminary data.</text>
</comment>
<evidence type="ECO:0000313" key="2">
    <source>
        <dbReference type="EMBL" id="GAA2037779.1"/>
    </source>
</evidence>
<dbReference type="Proteomes" id="UP001501461">
    <property type="component" value="Unassembled WGS sequence"/>
</dbReference>
<dbReference type="Gene3D" id="2.130.10.10">
    <property type="entry name" value="YVTN repeat-like/Quinoprotein amine dehydrogenase"/>
    <property type="match status" value="1"/>
</dbReference>
<gene>
    <name evidence="2" type="ORF">GCM10009720_17830</name>
</gene>
<dbReference type="RefSeq" id="WP_343957750.1">
    <property type="nucleotide sequence ID" value="NZ_BAAAMN010000034.1"/>
</dbReference>
<feature type="chain" id="PRO_5047513442" description="PQQ-like domain-containing protein" evidence="1">
    <location>
        <begin position="23"/>
        <end position="407"/>
    </location>
</feature>
<dbReference type="InterPro" id="IPR011047">
    <property type="entry name" value="Quinoprotein_ADH-like_sf"/>
</dbReference>
<dbReference type="PROSITE" id="PS51257">
    <property type="entry name" value="PROKAR_LIPOPROTEIN"/>
    <property type="match status" value="1"/>
</dbReference>
<evidence type="ECO:0008006" key="4">
    <source>
        <dbReference type="Google" id="ProtNLM"/>
    </source>
</evidence>
<feature type="signal peptide" evidence="1">
    <location>
        <begin position="1"/>
        <end position="22"/>
    </location>
</feature>
<organism evidence="2 3">
    <name type="scientific">Yaniella flava</name>
    <dbReference type="NCBI Taxonomy" id="287930"/>
    <lineage>
        <taxon>Bacteria</taxon>
        <taxon>Bacillati</taxon>
        <taxon>Actinomycetota</taxon>
        <taxon>Actinomycetes</taxon>
        <taxon>Micrococcales</taxon>
        <taxon>Micrococcaceae</taxon>
        <taxon>Yaniella</taxon>
    </lineage>
</organism>
<proteinExistence type="predicted"/>
<evidence type="ECO:0000313" key="3">
    <source>
        <dbReference type="Proteomes" id="UP001501461"/>
    </source>
</evidence>
<name>A0ABN2UIH8_9MICC</name>
<dbReference type="InterPro" id="IPR015943">
    <property type="entry name" value="WD40/YVTN_repeat-like_dom_sf"/>
</dbReference>
<dbReference type="SUPFAM" id="SSF50998">
    <property type="entry name" value="Quinoprotein alcohol dehydrogenase-like"/>
    <property type="match status" value="1"/>
</dbReference>
<keyword evidence="3" id="KW-1185">Reference proteome</keyword>
<evidence type="ECO:0000256" key="1">
    <source>
        <dbReference type="SAM" id="SignalP"/>
    </source>
</evidence>
<sequence length="407" mass="42872">MRSRVTSPVCIGVVLTAAVVLSACSSGQQTELLPDYEPEPQQVNSPAVTTDTSDLRLPLQLAEGQVVAPGWRTPPHTADGVSLSAEHHEDVLTFRAVDATGTVLWEAQRPLSCTGFTLTSDGDQYLAVLTDIDAEVQTFGHTVASGYDLHSGEQIWGPVEVPGPHQGPGTVFASPPEAAMGSNGPKVVLDPATGEVLLDERNTQDIRILGEFYATILVAHDGDVKAYAASTLADSGLDGDPQWSLPIADHQWDEEQLSVSVPSPNPGLEDDAGAVLIGTDSTDRALVRLGDGQLLAEELSDAGQDPSSQTWVTLGQELSGYDTEGELLFQEPQEGLELVGVGAAIAYVENPDGDIEARNVITGALSRSYDPQDTGELVVPHMIETDGAAILEGPDSYYLVPGAEGSE</sequence>
<keyword evidence="1" id="KW-0732">Signal</keyword>
<reference evidence="2 3" key="1">
    <citation type="journal article" date="2019" name="Int. J. Syst. Evol. Microbiol.">
        <title>The Global Catalogue of Microorganisms (GCM) 10K type strain sequencing project: providing services to taxonomists for standard genome sequencing and annotation.</title>
        <authorList>
            <consortium name="The Broad Institute Genomics Platform"/>
            <consortium name="The Broad Institute Genome Sequencing Center for Infectious Disease"/>
            <person name="Wu L."/>
            <person name="Ma J."/>
        </authorList>
    </citation>
    <scope>NUCLEOTIDE SEQUENCE [LARGE SCALE GENOMIC DNA]</scope>
    <source>
        <strain evidence="2 3">JCM 13595</strain>
    </source>
</reference>
<dbReference type="EMBL" id="BAAAMN010000034">
    <property type="protein sequence ID" value="GAA2037779.1"/>
    <property type="molecule type" value="Genomic_DNA"/>
</dbReference>